<keyword evidence="1" id="KW-1133">Transmembrane helix</keyword>
<name>A0A1J1HQX8_9DIPT</name>
<dbReference type="AlphaFoldDB" id="A0A1J1HQX8"/>
<dbReference type="Proteomes" id="UP000183832">
    <property type="component" value="Unassembled WGS sequence"/>
</dbReference>
<accession>A0A1J1HQX8</accession>
<evidence type="ECO:0000313" key="3">
    <source>
        <dbReference type="Proteomes" id="UP000183832"/>
    </source>
</evidence>
<evidence type="ECO:0000313" key="2">
    <source>
        <dbReference type="EMBL" id="CRK90472.1"/>
    </source>
</evidence>
<dbReference type="EMBL" id="CVRI01000019">
    <property type="protein sequence ID" value="CRK90472.1"/>
    <property type="molecule type" value="Genomic_DNA"/>
</dbReference>
<organism evidence="2 3">
    <name type="scientific">Clunio marinus</name>
    <dbReference type="NCBI Taxonomy" id="568069"/>
    <lineage>
        <taxon>Eukaryota</taxon>
        <taxon>Metazoa</taxon>
        <taxon>Ecdysozoa</taxon>
        <taxon>Arthropoda</taxon>
        <taxon>Hexapoda</taxon>
        <taxon>Insecta</taxon>
        <taxon>Pterygota</taxon>
        <taxon>Neoptera</taxon>
        <taxon>Endopterygota</taxon>
        <taxon>Diptera</taxon>
        <taxon>Nematocera</taxon>
        <taxon>Chironomoidea</taxon>
        <taxon>Chironomidae</taxon>
        <taxon>Clunio</taxon>
    </lineage>
</organism>
<keyword evidence="1" id="KW-0472">Membrane</keyword>
<reference evidence="2 3" key="1">
    <citation type="submission" date="2015-04" db="EMBL/GenBank/DDBJ databases">
        <authorList>
            <person name="Syromyatnikov M.Y."/>
            <person name="Popov V.N."/>
        </authorList>
    </citation>
    <scope>NUCLEOTIDE SEQUENCE [LARGE SCALE GENOMIC DNA]</scope>
</reference>
<sequence>MLVGAKYEMKIPQQDQEKNLMLFKNNMPKDEINSDLLFRKRYRKMYVRFFTVRPTAVLLPLPLWVLKEGKINECTKLTYSLTDKNH</sequence>
<evidence type="ECO:0000256" key="1">
    <source>
        <dbReference type="SAM" id="Phobius"/>
    </source>
</evidence>
<proteinExistence type="predicted"/>
<keyword evidence="3" id="KW-1185">Reference proteome</keyword>
<keyword evidence="1" id="KW-0812">Transmembrane</keyword>
<gene>
    <name evidence="2" type="ORF">CLUMA_CG004215</name>
</gene>
<protein>
    <submittedName>
        <fullName evidence="2">CLUMA_CG004215, isoform A</fullName>
    </submittedName>
</protein>
<feature type="transmembrane region" description="Helical" evidence="1">
    <location>
        <begin position="46"/>
        <end position="66"/>
    </location>
</feature>